<dbReference type="GO" id="GO:0008726">
    <property type="term" value="F:alkanesulfonate monooxygenase activity"/>
    <property type="evidence" value="ECO:0007669"/>
    <property type="project" value="TreeGrafter"/>
</dbReference>
<dbReference type="EMBL" id="JAGEOJ010000022">
    <property type="protein sequence ID" value="MBO2453673.1"/>
    <property type="molecule type" value="Genomic_DNA"/>
</dbReference>
<sequence length="301" mass="32605">MIVRIGYMPPAATPDPENLTALVQGLEREGFDSLWVSERATGPSGDPVSTLAFTAAATKRIKLGMAVMALPGRQPALVAKEMASLDRLSGGRLLPAFGLGIRNVGEQQAFGVERTQRAAMLNEALPLLRRFWAEDEVSHDGTFYHYDKLRILPKPAKGGFDVWLGGASDAELRRTGRLSDGWLASFVAPAEGERGREIIQRAAAEAGREIEDEHFGAVVLYRRGPLGPDVEARFARVRQVRGGEAGLNEVIPALDGLEAHLKRLVEAGLSKFVLAPIAPPDDWAAELADVRDAALSLQTRR</sequence>
<dbReference type="InterPro" id="IPR011251">
    <property type="entry name" value="Luciferase-like_dom"/>
</dbReference>
<dbReference type="AlphaFoldDB" id="A0A939PK95"/>
<protein>
    <submittedName>
        <fullName evidence="6">LLM class flavin-dependent oxidoreductase</fullName>
    </submittedName>
</protein>
<evidence type="ECO:0000256" key="1">
    <source>
        <dbReference type="ARBA" id="ARBA00022630"/>
    </source>
</evidence>
<keyword evidence="2" id="KW-0288">FMN</keyword>
<gene>
    <name evidence="6" type="ORF">J4573_41755</name>
</gene>
<evidence type="ECO:0000256" key="3">
    <source>
        <dbReference type="ARBA" id="ARBA00023002"/>
    </source>
</evidence>
<feature type="domain" description="Luciferase-like" evidence="5">
    <location>
        <begin position="8"/>
        <end position="216"/>
    </location>
</feature>
<keyword evidence="1" id="KW-0285">Flavoprotein</keyword>
<evidence type="ECO:0000259" key="5">
    <source>
        <dbReference type="Pfam" id="PF00296"/>
    </source>
</evidence>
<dbReference type="RefSeq" id="WP_208261701.1">
    <property type="nucleotide sequence ID" value="NZ_JAGEOJ010000022.1"/>
</dbReference>
<proteinExistence type="predicted"/>
<dbReference type="InterPro" id="IPR050172">
    <property type="entry name" value="SsuD_RutA_monooxygenase"/>
</dbReference>
<evidence type="ECO:0000256" key="2">
    <source>
        <dbReference type="ARBA" id="ARBA00022643"/>
    </source>
</evidence>
<dbReference type="PANTHER" id="PTHR42847">
    <property type="entry name" value="ALKANESULFONATE MONOOXYGENASE"/>
    <property type="match status" value="1"/>
</dbReference>
<evidence type="ECO:0000313" key="6">
    <source>
        <dbReference type="EMBL" id="MBO2453673.1"/>
    </source>
</evidence>
<dbReference type="InterPro" id="IPR036661">
    <property type="entry name" value="Luciferase-like_sf"/>
</dbReference>
<dbReference type="Gene3D" id="3.20.20.30">
    <property type="entry name" value="Luciferase-like domain"/>
    <property type="match status" value="1"/>
</dbReference>
<dbReference type="Pfam" id="PF00296">
    <property type="entry name" value="Bac_luciferase"/>
    <property type="match status" value="1"/>
</dbReference>
<dbReference type="Proteomes" id="UP000669179">
    <property type="component" value="Unassembled WGS sequence"/>
</dbReference>
<evidence type="ECO:0000313" key="7">
    <source>
        <dbReference type="Proteomes" id="UP000669179"/>
    </source>
</evidence>
<dbReference type="GO" id="GO:0046306">
    <property type="term" value="P:alkanesulfonate catabolic process"/>
    <property type="evidence" value="ECO:0007669"/>
    <property type="project" value="TreeGrafter"/>
</dbReference>
<reference evidence="6" key="1">
    <citation type="submission" date="2021-03" db="EMBL/GenBank/DDBJ databases">
        <authorList>
            <person name="Kanchanasin P."/>
            <person name="Saeng-In P."/>
            <person name="Phongsopitanun W."/>
            <person name="Yuki M."/>
            <person name="Kudo T."/>
            <person name="Ohkuma M."/>
            <person name="Tanasupawat S."/>
        </authorList>
    </citation>
    <scope>NUCLEOTIDE SEQUENCE</scope>
    <source>
        <strain evidence="6">GKU 128</strain>
    </source>
</reference>
<name>A0A939PK95_9ACTN</name>
<keyword evidence="7" id="KW-1185">Reference proteome</keyword>
<organism evidence="6 7">
    <name type="scientific">Actinomadura barringtoniae</name>
    <dbReference type="NCBI Taxonomy" id="1427535"/>
    <lineage>
        <taxon>Bacteria</taxon>
        <taxon>Bacillati</taxon>
        <taxon>Actinomycetota</taxon>
        <taxon>Actinomycetes</taxon>
        <taxon>Streptosporangiales</taxon>
        <taxon>Thermomonosporaceae</taxon>
        <taxon>Actinomadura</taxon>
    </lineage>
</organism>
<comment type="caution">
    <text evidence="6">The sequence shown here is derived from an EMBL/GenBank/DDBJ whole genome shotgun (WGS) entry which is preliminary data.</text>
</comment>
<evidence type="ECO:0000256" key="4">
    <source>
        <dbReference type="ARBA" id="ARBA00023033"/>
    </source>
</evidence>
<keyword evidence="3" id="KW-0560">Oxidoreductase</keyword>
<accession>A0A939PK95</accession>
<dbReference type="PANTHER" id="PTHR42847:SF4">
    <property type="entry name" value="ALKANESULFONATE MONOOXYGENASE-RELATED"/>
    <property type="match status" value="1"/>
</dbReference>
<keyword evidence="4" id="KW-0503">Monooxygenase</keyword>
<dbReference type="SUPFAM" id="SSF51679">
    <property type="entry name" value="Bacterial luciferase-like"/>
    <property type="match status" value="1"/>
</dbReference>